<dbReference type="NCBIfam" id="NF007038">
    <property type="entry name" value="PRK09496.2-6"/>
    <property type="match status" value="1"/>
</dbReference>
<dbReference type="PROSITE" id="PS51202">
    <property type="entry name" value="RCK_C"/>
    <property type="match status" value="2"/>
</dbReference>
<feature type="domain" description="RCK N-terminal" evidence="7">
    <location>
        <begin position="230"/>
        <end position="346"/>
    </location>
</feature>
<dbReference type="EMBL" id="JAVDQD010000001">
    <property type="protein sequence ID" value="MDR6237759.1"/>
    <property type="molecule type" value="Genomic_DNA"/>
</dbReference>
<evidence type="ECO:0000256" key="2">
    <source>
        <dbReference type="ARBA" id="ARBA00022448"/>
    </source>
</evidence>
<evidence type="ECO:0000259" key="8">
    <source>
        <dbReference type="PROSITE" id="PS51202"/>
    </source>
</evidence>
<proteinExistence type="predicted"/>
<evidence type="ECO:0000313" key="9">
    <source>
        <dbReference type="EMBL" id="MDR6237759.1"/>
    </source>
</evidence>
<evidence type="ECO:0000256" key="6">
    <source>
        <dbReference type="ARBA" id="ARBA00023065"/>
    </source>
</evidence>
<dbReference type="InterPro" id="IPR036291">
    <property type="entry name" value="NAD(P)-bd_dom_sf"/>
</dbReference>
<gene>
    <name evidence="9" type="ORF">HNQ88_000735</name>
</gene>
<dbReference type="RefSeq" id="WP_309937228.1">
    <property type="nucleotide sequence ID" value="NZ_AP025305.1"/>
</dbReference>
<dbReference type="GO" id="GO:0015079">
    <property type="term" value="F:potassium ion transmembrane transporter activity"/>
    <property type="evidence" value="ECO:0007669"/>
    <property type="project" value="InterPro"/>
</dbReference>
<dbReference type="Pfam" id="PF02254">
    <property type="entry name" value="TrkA_N"/>
    <property type="match status" value="2"/>
</dbReference>
<dbReference type="SUPFAM" id="SSF51735">
    <property type="entry name" value="NAD(P)-binding Rossmann-fold domains"/>
    <property type="match status" value="2"/>
</dbReference>
<keyword evidence="10" id="KW-1185">Reference proteome</keyword>
<dbReference type="InterPro" id="IPR006037">
    <property type="entry name" value="RCK_C"/>
</dbReference>
<evidence type="ECO:0000256" key="4">
    <source>
        <dbReference type="ARBA" id="ARBA00022958"/>
    </source>
</evidence>
<evidence type="ECO:0000313" key="10">
    <source>
        <dbReference type="Proteomes" id="UP001185092"/>
    </source>
</evidence>
<dbReference type="Gene3D" id="3.40.50.720">
    <property type="entry name" value="NAD(P)-binding Rossmann-like Domain"/>
    <property type="match status" value="2"/>
</dbReference>
<evidence type="ECO:0000256" key="5">
    <source>
        <dbReference type="ARBA" id="ARBA00023027"/>
    </source>
</evidence>
<dbReference type="Gene3D" id="3.30.70.1450">
    <property type="entry name" value="Regulator of K+ conductance, C-terminal domain"/>
    <property type="match status" value="2"/>
</dbReference>
<dbReference type="PROSITE" id="PS51201">
    <property type="entry name" value="RCK_N"/>
    <property type="match status" value="2"/>
</dbReference>
<dbReference type="AlphaFoldDB" id="A0AAE4BPA6"/>
<evidence type="ECO:0000256" key="3">
    <source>
        <dbReference type="ARBA" id="ARBA00022538"/>
    </source>
</evidence>
<dbReference type="InterPro" id="IPR006036">
    <property type="entry name" value="K_uptake_TrkA"/>
</dbReference>
<dbReference type="GO" id="GO:0005886">
    <property type="term" value="C:plasma membrane"/>
    <property type="evidence" value="ECO:0007669"/>
    <property type="project" value="InterPro"/>
</dbReference>
<evidence type="ECO:0000259" key="7">
    <source>
        <dbReference type="PROSITE" id="PS51201"/>
    </source>
</evidence>
<comment type="caution">
    <text evidence="9">The sequence shown here is derived from an EMBL/GenBank/DDBJ whole genome shotgun (WGS) entry which is preliminary data.</text>
</comment>
<accession>A0AAE4BPA6</accession>
<dbReference type="Proteomes" id="UP001185092">
    <property type="component" value="Unassembled WGS sequence"/>
</dbReference>
<keyword evidence="2" id="KW-0813">Transport</keyword>
<feature type="domain" description="RCK C-terminal" evidence="8">
    <location>
        <begin position="366"/>
        <end position="446"/>
    </location>
</feature>
<dbReference type="InterPro" id="IPR003148">
    <property type="entry name" value="RCK_N"/>
</dbReference>
<sequence>MHIIIAGAGEVGFHLAKLLAHEQHDIVLIDTNKDRLQYVANQLDIATIHGNSTSFKILLEAYIQDTDLLICVTPAEETNLTTAMIGKKLGAKKTIARISNLEFLFDKEVLDLSKMGVDSLISPESLAAREIKRLLRETALTDTFEFDRGLLSLIGINVDRGDALENLSLRETAKLNPERDFVIAAILRNDKTIVPNGDTQILANDHVYFIAEPKGVDRVFEFKSRKGGKLKNLMILGGSRTGINAAKKLSKKYRIKLVEKDRDKCFKLADELEEILVIHGNANDVELLKQEGIEDIDVFIAVTGNSETNIISCLLAKKCGVKKTIAMVENVDYFHLSQQIGVDTLINKKLIAANFISRYVRKGNILSIAGIHGLDAEVLEFEISDDSTLVDIQIRYISFPKDTIIGGVIRGNRGYSISGDFKFQIKDRVIVLAKTSSIKEISKIFS</sequence>
<name>A0AAE4BPA6_9BACT</name>
<protein>
    <recommendedName>
        <fullName evidence="1">Trk system potassium uptake protein TrkA</fullName>
    </recommendedName>
</protein>
<evidence type="ECO:0000256" key="1">
    <source>
        <dbReference type="ARBA" id="ARBA00017378"/>
    </source>
</evidence>
<dbReference type="SUPFAM" id="SSF116726">
    <property type="entry name" value="TrkA C-terminal domain-like"/>
    <property type="match status" value="2"/>
</dbReference>
<dbReference type="PANTHER" id="PTHR43833">
    <property type="entry name" value="POTASSIUM CHANNEL PROTEIN 2-RELATED-RELATED"/>
    <property type="match status" value="1"/>
</dbReference>
<organism evidence="9 10">
    <name type="scientific">Aureibacter tunicatorum</name>
    <dbReference type="NCBI Taxonomy" id="866807"/>
    <lineage>
        <taxon>Bacteria</taxon>
        <taxon>Pseudomonadati</taxon>
        <taxon>Bacteroidota</taxon>
        <taxon>Cytophagia</taxon>
        <taxon>Cytophagales</taxon>
        <taxon>Persicobacteraceae</taxon>
        <taxon>Aureibacter</taxon>
    </lineage>
</organism>
<reference evidence="9" key="1">
    <citation type="submission" date="2023-07" db="EMBL/GenBank/DDBJ databases">
        <title>Genomic Encyclopedia of Type Strains, Phase IV (KMG-IV): sequencing the most valuable type-strain genomes for metagenomic binning, comparative biology and taxonomic classification.</title>
        <authorList>
            <person name="Goeker M."/>
        </authorList>
    </citation>
    <scope>NUCLEOTIDE SEQUENCE</scope>
    <source>
        <strain evidence="9">DSM 26174</strain>
    </source>
</reference>
<dbReference type="PANTHER" id="PTHR43833:SF5">
    <property type="entry name" value="TRK SYSTEM POTASSIUM UPTAKE PROTEIN TRKA"/>
    <property type="match status" value="1"/>
</dbReference>
<dbReference type="InterPro" id="IPR050721">
    <property type="entry name" value="Trk_Ktr_HKT_K-transport"/>
</dbReference>
<dbReference type="NCBIfam" id="NF007031">
    <property type="entry name" value="PRK09496.1-2"/>
    <property type="match status" value="1"/>
</dbReference>
<feature type="domain" description="RCK C-terminal" evidence="8">
    <location>
        <begin position="141"/>
        <end position="225"/>
    </location>
</feature>
<dbReference type="Pfam" id="PF02080">
    <property type="entry name" value="TrkA_C"/>
    <property type="match status" value="2"/>
</dbReference>
<keyword evidence="4" id="KW-0630">Potassium</keyword>
<dbReference type="InterPro" id="IPR036721">
    <property type="entry name" value="RCK_C_sf"/>
</dbReference>
<dbReference type="NCBIfam" id="NF007039">
    <property type="entry name" value="PRK09496.3-2"/>
    <property type="match status" value="1"/>
</dbReference>
<dbReference type="PRINTS" id="PR00335">
    <property type="entry name" value="KUPTAKETRKA"/>
</dbReference>
<keyword evidence="6" id="KW-0406">Ion transport</keyword>
<keyword evidence="3" id="KW-0633">Potassium transport</keyword>
<feature type="domain" description="RCK N-terminal" evidence="7">
    <location>
        <begin position="1"/>
        <end position="121"/>
    </location>
</feature>
<dbReference type="NCBIfam" id="NF007032">
    <property type="entry name" value="PRK09496.1-4"/>
    <property type="match status" value="1"/>
</dbReference>
<keyword evidence="5" id="KW-0520">NAD</keyword>